<evidence type="ECO:0008006" key="4">
    <source>
        <dbReference type="Google" id="ProtNLM"/>
    </source>
</evidence>
<gene>
    <name evidence="2" type="ORF">ACFSDB_09700</name>
</gene>
<name>A0ABW4QHV9_9BACL</name>
<feature type="transmembrane region" description="Helical" evidence="1">
    <location>
        <begin position="173"/>
        <end position="195"/>
    </location>
</feature>
<accession>A0ABW4QHV9</accession>
<keyword evidence="1" id="KW-0472">Membrane</keyword>
<evidence type="ECO:0000313" key="3">
    <source>
        <dbReference type="Proteomes" id="UP001597273"/>
    </source>
</evidence>
<feature type="transmembrane region" description="Helical" evidence="1">
    <location>
        <begin position="140"/>
        <end position="161"/>
    </location>
</feature>
<keyword evidence="1" id="KW-1133">Transmembrane helix</keyword>
<keyword evidence="1" id="KW-0812">Transmembrane</keyword>
<evidence type="ECO:0000256" key="1">
    <source>
        <dbReference type="SAM" id="Phobius"/>
    </source>
</evidence>
<keyword evidence="3" id="KW-1185">Reference proteome</keyword>
<organism evidence="2 3">
    <name type="scientific">Planococcus chinensis</name>
    <dbReference type="NCBI Taxonomy" id="272917"/>
    <lineage>
        <taxon>Bacteria</taxon>
        <taxon>Bacillati</taxon>
        <taxon>Bacillota</taxon>
        <taxon>Bacilli</taxon>
        <taxon>Bacillales</taxon>
        <taxon>Caryophanaceae</taxon>
        <taxon>Planococcus</taxon>
    </lineage>
</organism>
<proteinExistence type="predicted"/>
<dbReference type="Pfam" id="PF10920">
    <property type="entry name" value="DUF2705"/>
    <property type="match status" value="1"/>
</dbReference>
<feature type="transmembrane region" description="Helical" evidence="1">
    <location>
        <begin position="88"/>
        <end position="113"/>
    </location>
</feature>
<feature type="transmembrane region" description="Helical" evidence="1">
    <location>
        <begin position="207"/>
        <end position="228"/>
    </location>
</feature>
<dbReference type="Proteomes" id="UP001597273">
    <property type="component" value="Unassembled WGS sequence"/>
</dbReference>
<dbReference type="EMBL" id="JBHUFW010000005">
    <property type="protein sequence ID" value="MFD1863207.1"/>
    <property type="molecule type" value="Genomic_DNA"/>
</dbReference>
<protein>
    <recommendedName>
        <fullName evidence="4">ABC transporter permease</fullName>
    </recommendedName>
</protein>
<feature type="transmembrane region" description="Helical" evidence="1">
    <location>
        <begin position="40"/>
        <end position="57"/>
    </location>
</feature>
<dbReference type="InterPro" id="IPR024295">
    <property type="entry name" value="DUF2705"/>
</dbReference>
<comment type="caution">
    <text evidence="2">The sequence shown here is derived from an EMBL/GenBank/DDBJ whole genome shotgun (WGS) entry which is preliminary data.</text>
</comment>
<evidence type="ECO:0000313" key="2">
    <source>
        <dbReference type="EMBL" id="MFD1863207.1"/>
    </source>
</evidence>
<reference evidence="3" key="1">
    <citation type="journal article" date="2019" name="Int. J. Syst. Evol. Microbiol.">
        <title>The Global Catalogue of Microorganisms (GCM) 10K type strain sequencing project: providing services to taxonomists for standard genome sequencing and annotation.</title>
        <authorList>
            <consortium name="The Broad Institute Genomics Platform"/>
            <consortium name="The Broad Institute Genome Sequencing Center for Infectious Disease"/>
            <person name="Wu L."/>
            <person name="Ma J."/>
        </authorList>
    </citation>
    <scope>NUCLEOTIDE SEQUENCE [LARGE SCALE GENOMIC DNA]</scope>
    <source>
        <strain evidence="3">CGMCC 1.15475</strain>
    </source>
</reference>
<dbReference type="RefSeq" id="WP_204892099.1">
    <property type="nucleotide sequence ID" value="NZ_JBHUFW010000005.1"/>
</dbReference>
<sequence length="236" mass="26750">MVLIPAWDALLIYTEFKRVGGDILHPAHAFFLSGSSIGHIPQYILLWFLPLFLLLLGTEDSLQDFETGYANILMGKVGKKYYYIEKMLFSFFIGFFAMALSLFFNFLLVSILFRNGTYTKGLSDVSFNDGFTDFVMQNPYAGLAIFSLIASLLAGFAGLIGASSSLFFKDRKYAYASAFFLWFIFILQDNSSMYVFQPFSEYGLKEIVPVFLVLSISYVFLSGLVYFFEVKKNEAA</sequence>